<evidence type="ECO:0000313" key="1">
    <source>
        <dbReference type="EMBL" id="OBR05201.1"/>
    </source>
</evidence>
<organism evidence="1 2">
    <name type="scientific">Colletotrichum higginsianum (strain IMI 349063)</name>
    <name type="common">Crucifer anthracnose fungus</name>
    <dbReference type="NCBI Taxonomy" id="759273"/>
    <lineage>
        <taxon>Eukaryota</taxon>
        <taxon>Fungi</taxon>
        <taxon>Dikarya</taxon>
        <taxon>Ascomycota</taxon>
        <taxon>Pezizomycotina</taxon>
        <taxon>Sordariomycetes</taxon>
        <taxon>Hypocreomycetidae</taxon>
        <taxon>Glomerellales</taxon>
        <taxon>Glomerellaceae</taxon>
        <taxon>Colletotrichum</taxon>
        <taxon>Colletotrichum destructivum species complex</taxon>
    </lineage>
</organism>
<dbReference type="KEGG" id="chig:CH63R_11904"/>
<dbReference type="GeneID" id="28870985"/>
<keyword evidence="2" id="KW-1185">Reference proteome</keyword>
<reference evidence="2" key="1">
    <citation type="journal article" date="2017" name="BMC Genomics">
        <title>Gapless genome assembly of Colletotrichum higginsianum reveals chromosome structure and association of transposable elements with secondary metabolite gene clusters.</title>
        <authorList>
            <person name="Dallery J.-F."/>
            <person name="Lapalu N."/>
            <person name="Zampounis A."/>
            <person name="Pigne S."/>
            <person name="Luyten I."/>
            <person name="Amselem J."/>
            <person name="Wittenberg A.H.J."/>
            <person name="Zhou S."/>
            <person name="de Queiroz M.V."/>
            <person name="Robin G.P."/>
            <person name="Auger A."/>
            <person name="Hainaut M."/>
            <person name="Henrissat B."/>
            <person name="Kim K.-T."/>
            <person name="Lee Y.-H."/>
            <person name="Lespinet O."/>
            <person name="Schwartz D.C."/>
            <person name="Thon M.R."/>
            <person name="O'Connell R.J."/>
        </authorList>
    </citation>
    <scope>NUCLEOTIDE SEQUENCE [LARGE SCALE GENOMIC DNA]</scope>
    <source>
        <strain evidence="2">IMI 349063</strain>
    </source>
</reference>
<evidence type="ECO:0000313" key="2">
    <source>
        <dbReference type="Proteomes" id="UP000092177"/>
    </source>
</evidence>
<comment type="caution">
    <text evidence="1">The sequence shown here is derived from an EMBL/GenBank/DDBJ whole genome shotgun (WGS) entry which is preliminary data.</text>
</comment>
<dbReference type="AlphaFoldDB" id="A0A1B7XZN6"/>
<sequence>MGCQPFQASEEIIYHDWCSHASGRWVPSNRWHRQIPTRISVVLIQLDQLLAFILCRHCRLSDSLPSLRQLTRSHSKVPSAAWIHLAAGPMTGAQSHAFSGAPLRAPRFRTAAEMSLRRKYL</sequence>
<accession>A0A1B7XZN6</accession>
<proteinExistence type="predicted"/>
<dbReference type="RefSeq" id="XP_018153719.1">
    <property type="nucleotide sequence ID" value="XM_018306878.1"/>
</dbReference>
<dbReference type="EMBL" id="LTAN01000008">
    <property type="protein sequence ID" value="OBR05201.1"/>
    <property type="molecule type" value="Genomic_DNA"/>
</dbReference>
<name>A0A1B7XZN6_COLHI</name>
<dbReference type="Proteomes" id="UP000092177">
    <property type="component" value="Chromosome 8"/>
</dbReference>
<protein>
    <submittedName>
        <fullName evidence="1">Uncharacterized protein</fullName>
    </submittedName>
</protein>
<gene>
    <name evidence="1" type="ORF">CH63R_11904</name>
</gene>
<dbReference type="VEuPathDB" id="FungiDB:CH63R_11904"/>